<reference evidence="2" key="1">
    <citation type="journal article" date="2021" name="Mol. Ecol. Resour.">
        <title>Apolygus lucorum genome provides insights into omnivorousness and mesophyll feeding.</title>
        <authorList>
            <person name="Liu Y."/>
            <person name="Liu H."/>
            <person name="Wang H."/>
            <person name="Huang T."/>
            <person name="Liu B."/>
            <person name="Yang B."/>
            <person name="Yin L."/>
            <person name="Li B."/>
            <person name="Zhang Y."/>
            <person name="Zhang S."/>
            <person name="Jiang F."/>
            <person name="Zhang X."/>
            <person name="Ren Y."/>
            <person name="Wang B."/>
            <person name="Wang S."/>
            <person name="Lu Y."/>
            <person name="Wu K."/>
            <person name="Fan W."/>
            <person name="Wang G."/>
        </authorList>
    </citation>
    <scope>NUCLEOTIDE SEQUENCE</scope>
    <source>
        <strain evidence="2">12Hb</strain>
    </source>
</reference>
<dbReference type="EMBL" id="WIXP02000016">
    <property type="protein sequence ID" value="KAF6198627.1"/>
    <property type="molecule type" value="Genomic_DNA"/>
</dbReference>
<accession>A0A8S9WPP9</accession>
<dbReference type="Gene3D" id="3.30.470.30">
    <property type="entry name" value="DNA ligase/mRNA capping enzyme"/>
    <property type="match status" value="1"/>
</dbReference>
<keyword evidence="3" id="KW-1185">Reference proteome</keyword>
<comment type="caution">
    <text evidence="2">The sequence shown here is derived from an EMBL/GenBank/DDBJ whole genome shotgun (WGS) entry which is preliminary data.</text>
</comment>
<organism evidence="2 3">
    <name type="scientific">Apolygus lucorum</name>
    <name type="common">Small green plant bug</name>
    <name type="synonym">Lygocoris lucorum</name>
    <dbReference type="NCBI Taxonomy" id="248454"/>
    <lineage>
        <taxon>Eukaryota</taxon>
        <taxon>Metazoa</taxon>
        <taxon>Ecdysozoa</taxon>
        <taxon>Arthropoda</taxon>
        <taxon>Hexapoda</taxon>
        <taxon>Insecta</taxon>
        <taxon>Pterygota</taxon>
        <taxon>Neoptera</taxon>
        <taxon>Paraneoptera</taxon>
        <taxon>Hemiptera</taxon>
        <taxon>Heteroptera</taxon>
        <taxon>Panheteroptera</taxon>
        <taxon>Cimicomorpha</taxon>
        <taxon>Miridae</taxon>
        <taxon>Mirini</taxon>
        <taxon>Apolygus</taxon>
    </lineage>
</organism>
<evidence type="ECO:0000313" key="3">
    <source>
        <dbReference type="Proteomes" id="UP000466442"/>
    </source>
</evidence>
<dbReference type="OrthoDB" id="10003593at2759"/>
<evidence type="ECO:0000313" key="2">
    <source>
        <dbReference type="EMBL" id="KAF6198627.1"/>
    </source>
</evidence>
<evidence type="ECO:0000259" key="1">
    <source>
        <dbReference type="Pfam" id="PF11538"/>
    </source>
</evidence>
<dbReference type="Proteomes" id="UP000466442">
    <property type="component" value="Linkage Group LG16"/>
</dbReference>
<name>A0A8S9WPP9_APOLU</name>
<proteinExistence type="predicted"/>
<gene>
    <name evidence="2" type="ORF">GE061_008379</name>
</gene>
<dbReference type="InterPro" id="IPR024721">
    <property type="entry name" value="Snurportin-1_N"/>
</dbReference>
<protein>
    <recommendedName>
        <fullName evidence="1">Snurportin-1 N-terminal domain-containing protein</fullName>
    </recommendedName>
</protein>
<dbReference type="Pfam" id="PF11538">
    <property type="entry name" value="Snurportin1"/>
    <property type="match status" value="1"/>
</dbReference>
<sequence>MDEILESLSTTIRISLEDDDVALIHPRYAQYKPKRTFNQEERRRQWLLEQKEKRLDSFIVNRGIEDVEDETSDDEGEAMILGDVEKKTKRERDVCLTALYVGGPAAISNWLPTKTSSVRLDCPGTTVDALLRDSPFFSPAVAGLPLREA</sequence>
<feature type="domain" description="Snurportin-1 N-terminal" evidence="1">
    <location>
        <begin position="25"/>
        <end position="62"/>
    </location>
</feature>
<dbReference type="AlphaFoldDB" id="A0A8S9WPP9"/>